<dbReference type="GO" id="GO:0030170">
    <property type="term" value="F:pyridoxal phosphate binding"/>
    <property type="evidence" value="ECO:0007669"/>
    <property type="project" value="UniProtKB-UniRule"/>
</dbReference>
<dbReference type="CDD" id="cd00430">
    <property type="entry name" value="PLPDE_III_AR"/>
    <property type="match status" value="1"/>
</dbReference>
<dbReference type="FunFam" id="3.20.20.10:FF:000002">
    <property type="entry name" value="Alanine racemase"/>
    <property type="match status" value="1"/>
</dbReference>
<sequence>MRAVARVNVAAIERNVARLREPLAPGTALCAVVKADGYGHGAVQAARAALAGGARWLAVVTAGEATALRRAGIDARLLVMGPLTDPELDEALDAGAEVVAWEPAGIERLLARGRPAAVHLKLDSGMGRLGQRDPDLARQLADRIAGAAHLRLSGLMTHFATADDRDDDFFDRQLERFATWVERVRADHPDVVVHAANSAAILRDPASHFDLVRPGVAIYGMDPFGVDPDDQRLEPALEWRSRLVSIKPCDPGDSVGYGRRFVADRATRIGNVPVGYADGVRRGLTGRGAEVLVRGRRVPFAGTVSMDSIGIDLGPLADGRSVEEIDDAVTVLGRDGEQRITAEELARLLDTINYEITCGIGPRVPRRYHRDGVPLGGVEDDPGL</sequence>
<keyword evidence="3 4" id="KW-0413">Isomerase</keyword>
<feature type="binding site" evidence="4 6">
    <location>
        <position position="306"/>
    </location>
    <ligand>
        <name>substrate</name>
    </ligand>
</feature>
<dbReference type="GO" id="GO:0005509">
    <property type="term" value="F:calcium ion binding"/>
    <property type="evidence" value="ECO:0007669"/>
    <property type="project" value="InterPro"/>
</dbReference>
<evidence type="ECO:0000256" key="6">
    <source>
        <dbReference type="PIRSR" id="PIRSR600821-52"/>
    </source>
</evidence>
<dbReference type="InterPro" id="IPR009006">
    <property type="entry name" value="Ala_racemase/Decarboxylase_C"/>
</dbReference>
<dbReference type="Gene3D" id="2.40.37.10">
    <property type="entry name" value="Lyase, Ornithine Decarboxylase, Chain A, domain 1"/>
    <property type="match status" value="1"/>
</dbReference>
<protein>
    <recommendedName>
        <fullName evidence="4">Alanine racemase</fullName>
        <ecNumber evidence="4">5.1.1.1</ecNumber>
    </recommendedName>
</protein>
<evidence type="ECO:0000256" key="5">
    <source>
        <dbReference type="PIRSR" id="PIRSR600821-50"/>
    </source>
</evidence>
<evidence type="ECO:0000259" key="7">
    <source>
        <dbReference type="PROSITE" id="PS50222"/>
    </source>
</evidence>
<comment type="function">
    <text evidence="4">Catalyzes the interconversion of L-alanine and D-alanine. May also act on other amino acids.</text>
</comment>
<comment type="pathway">
    <text evidence="4">Amino-acid biosynthesis; D-alanine biosynthesis; D-alanine from L-alanine: step 1/1.</text>
</comment>
<dbReference type="InterPro" id="IPR029066">
    <property type="entry name" value="PLP-binding_barrel"/>
</dbReference>
<organism evidence="8 9">
    <name type="scientific">Patulibacter medicamentivorans</name>
    <dbReference type="NCBI Taxonomy" id="1097667"/>
    <lineage>
        <taxon>Bacteria</taxon>
        <taxon>Bacillati</taxon>
        <taxon>Actinomycetota</taxon>
        <taxon>Thermoleophilia</taxon>
        <taxon>Solirubrobacterales</taxon>
        <taxon>Patulibacteraceae</taxon>
        <taxon>Patulibacter</taxon>
    </lineage>
</organism>
<dbReference type="InterPro" id="IPR001608">
    <property type="entry name" value="Ala_racemase_N"/>
</dbReference>
<feature type="active site" description="Proton acceptor; specific for D-alanine" evidence="4">
    <location>
        <position position="34"/>
    </location>
</feature>
<dbReference type="GO" id="GO:0030632">
    <property type="term" value="P:D-alanine biosynthetic process"/>
    <property type="evidence" value="ECO:0007669"/>
    <property type="project" value="UniProtKB-UniRule"/>
</dbReference>
<proteinExistence type="inferred from homology"/>
<feature type="domain" description="EF-hand" evidence="7">
    <location>
        <begin position="320"/>
        <end position="355"/>
    </location>
</feature>
<dbReference type="InterPro" id="IPR020622">
    <property type="entry name" value="Ala_racemase_pyridoxalP-BS"/>
</dbReference>
<evidence type="ECO:0000313" key="9">
    <source>
        <dbReference type="Proteomes" id="UP000005143"/>
    </source>
</evidence>
<dbReference type="InterPro" id="IPR002048">
    <property type="entry name" value="EF_hand_dom"/>
</dbReference>
<dbReference type="AlphaFoldDB" id="H0E0F9"/>
<dbReference type="SUPFAM" id="SSF51419">
    <property type="entry name" value="PLP-binding barrel"/>
    <property type="match status" value="1"/>
</dbReference>
<dbReference type="OrthoDB" id="9813814at2"/>
<feature type="active site" description="Proton acceptor; specific for L-alanine" evidence="4">
    <location>
        <position position="257"/>
    </location>
</feature>
<feature type="binding site" evidence="4 6">
    <location>
        <position position="128"/>
    </location>
    <ligand>
        <name>substrate</name>
    </ligand>
</feature>
<name>H0E0F9_9ACTN</name>
<reference evidence="8 9" key="1">
    <citation type="journal article" date="2013" name="Biodegradation">
        <title>Quantitative proteomic analysis of ibuprofen-degrading Patulibacter sp. strain I11.</title>
        <authorList>
            <person name="Almeida B."/>
            <person name="Kjeldal H."/>
            <person name="Lolas I."/>
            <person name="Knudsen A.D."/>
            <person name="Carvalho G."/>
            <person name="Nielsen K.L."/>
            <person name="Barreto Crespo M.T."/>
            <person name="Stensballe A."/>
            <person name="Nielsen J.L."/>
        </authorList>
    </citation>
    <scope>NUCLEOTIDE SEQUENCE [LARGE SCALE GENOMIC DNA]</scope>
    <source>
        <strain evidence="8 9">I11</strain>
    </source>
</reference>
<dbReference type="UniPathway" id="UPA00042">
    <property type="reaction ID" value="UER00497"/>
</dbReference>
<comment type="caution">
    <text evidence="8">The sequence shown here is derived from an EMBL/GenBank/DDBJ whole genome shotgun (WGS) entry which is preliminary data.</text>
</comment>
<dbReference type="GO" id="GO:0005829">
    <property type="term" value="C:cytosol"/>
    <property type="evidence" value="ECO:0007669"/>
    <property type="project" value="TreeGrafter"/>
</dbReference>
<dbReference type="PANTHER" id="PTHR30511">
    <property type="entry name" value="ALANINE RACEMASE"/>
    <property type="match status" value="1"/>
</dbReference>
<evidence type="ECO:0000256" key="1">
    <source>
        <dbReference type="ARBA" id="ARBA00001933"/>
    </source>
</evidence>
<keyword evidence="2 4" id="KW-0663">Pyridoxal phosphate</keyword>
<dbReference type="PROSITE" id="PS50222">
    <property type="entry name" value="EF_HAND_2"/>
    <property type="match status" value="1"/>
</dbReference>
<dbReference type="Pfam" id="PF01168">
    <property type="entry name" value="Ala_racemase_N"/>
    <property type="match status" value="1"/>
</dbReference>
<dbReference type="PROSITE" id="PS00395">
    <property type="entry name" value="ALANINE_RACEMASE"/>
    <property type="match status" value="1"/>
</dbReference>
<accession>H0E0F9</accession>
<dbReference type="Pfam" id="PF00842">
    <property type="entry name" value="Ala_racemase_C"/>
    <property type="match status" value="1"/>
</dbReference>
<dbReference type="InterPro" id="IPR011079">
    <property type="entry name" value="Ala_racemase_C"/>
</dbReference>
<comment type="similarity">
    <text evidence="4">Belongs to the alanine racemase family.</text>
</comment>
<dbReference type="EMBL" id="AGUD01000009">
    <property type="protein sequence ID" value="EHN12820.1"/>
    <property type="molecule type" value="Genomic_DNA"/>
</dbReference>
<dbReference type="RefSeq" id="WP_007570038.1">
    <property type="nucleotide sequence ID" value="NZ_AGUD01000009.1"/>
</dbReference>
<dbReference type="HAMAP" id="MF_01201">
    <property type="entry name" value="Ala_racemase"/>
    <property type="match status" value="1"/>
</dbReference>
<dbReference type="Proteomes" id="UP000005143">
    <property type="component" value="Unassembled WGS sequence"/>
</dbReference>
<feature type="modified residue" description="N6-(pyridoxal phosphate)lysine" evidence="4 5">
    <location>
        <position position="34"/>
    </location>
</feature>
<dbReference type="InterPro" id="IPR000821">
    <property type="entry name" value="Ala_racemase"/>
</dbReference>
<dbReference type="PATRIC" id="fig|1097667.3.peg.266"/>
<dbReference type="SMART" id="SM01005">
    <property type="entry name" value="Ala_racemase_C"/>
    <property type="match status" value="1"/>
</dbReference>
<gene>
    <name evidence="8" type="ORF">PAI11_02670</name>
</gene>
<evidence type="ECO:0000256" key="3">
    <source>
        <dbReference type="ARBA" id="ARBA00023235"/>
    </source>
</evidence>
<evidence type="ECO:0000256" key="4">
    <source>
        <dbReference type="HAMAP-Rule" id="MF_01201"/>
    </source>
</evidence>
<dbReference type="Gene3D" id="3.20.20.10">
    <property type="entry name" value="Alanine racemase"/>
    <property type="match status" value="1"/>
</dbReference>
<dbReference type="GO" id="GO:0008784">
    <property type="term" value="F:alanine racemase activity"/>
    <property type="evidence" value="ECO:0007669"/>
    <property type="project" value="UniProtKB-UniRule"/>
</dbReference>
<dbReference type="SUPFAM" id="SSF50621">
    <property type="entry name" value="Alanine racemase C-terminal domain-like"/>
    <property type="match status" value="1"/>
</dbReference>
<comment type="catalytic activity">
    <reaction evidence="4">
        <text>L-alanine = D-alanine</text>
        <dbReference type="Rhea" id="RHEA:20249"/>
        <dbReference type="ChEBI" id="CHEBI:57416"/>
        <dbReference type="ChEBI" id="CHEBI:57972"/>
        <dbReference type="EC" id="5.1.1.1"/>
    </reaction>
</comment>
<evidence type="ECO:0000313" key="8">
    <source>
        <dbReference type="EMBL" id="EHN12820.1"/>
    </source>
</evidence>
<dbReference type="NCBIfam" id="TIGR00492">
    <property type="entry name" value="alr"/>
    <property type="match status" value="1"/>
</dbReference>
<dbReference type="PRINTS" id="PR00992">
    <property type="entry name" value="ALARACEMASE"/>
</dbReference>
<evidence type="ECO:0000256" key="2">
    <source>
        <dbReference type="ARBA" id="ARBA00022898"/>
    </source>
</evidence>
<dbReference type="PANTHER" id="PTHR30511:SF0">
    <property type="entry name" value="ALANINE RACEMASE, CATABOLIC-RELATED"/>
    <property type="match status" value="1"/>
</dbReference>
<keyword evidence="9" id="KW-1185">Reference proteome</keyword>
<comment type="cofactor">
    <cofactor evidence="1 4 5">
        <name>pyridoxal 5'-phosphate</name>
        <dbReference type="ChEBI" id="CHEBI:597326"/>
    </cofactor>
</comment>
<dbReference type="EC" id="5.1.1.1" evidence="4"/>